<dbReference type="Proteomes" id="UP000005239">
    <property type="component" value="Unassembled WGS sequence"/>
</dbReference>
<protein>
    <submittedName>
        <fullName evidence="6">G protein-coupled receptor</fullName>
    </submittedName>
</protein>
<reference evidence="7" key="1">
    <citation type="journal article" date="2008" name="Nat. Genet.">
        <title>The Pristionchus pacificus genome provides a unique perspective on nematode lifestyle and parasitism.</title>
        <authorList>
            <person name="Dieterich C."/>
            <person name="Clifton S.W."/>
            <person name="Schuster L.N."/>
            <person name="Chinwalla A."/>
            <person name="Delehaunty K."/>
            <person name="Dinkelacker I."/>
            <person name="Fulton L."/>
            <person name="Fulton R."/>
            <person name="Godfrey J."/>
            <person name="Minx P."/>
            <person name="Mitreva M."/>
            <person name="Roeseler W."/>
            <person name="Tian H."/>
            <person name="Witte H."/>
            <person name="Yang S.P."/>
            <person name="Wilson R.K."/>
            <person name="Sommer R.J."/>
        </authorList>
    </citation>
    <scope>NUCLEOTIDE SEQUENCE [LARGE SCALE GENOMIC DNA]</scope>
    <source>
        <strain evidence="7">PS312</strain>
    </source>
</reference>
<evidence type="ECO:0000313" key="6">
    <source>
        <dbReference type="EnsemblMetazoa" id="PPA37828.1"/>
    </source>
</evidence>
<dbReference type="EnsemblMetazoa" id="PPA37828.1">
    <property type="protein sequence ID" value="PPA37828.1"/>
    <property type="gene ID" value="WBGene00276197"/>
</dbReference>
<dbReference type="Pfam" id="PF02117">
    <property type="entry name" value="7TM_GPCR_Sra"/>
    <property type="match status" value="1"/>
</dbReference>
<evidence type="ECO:0000256" key="1">
    <source>
        <dbReference type="ARBA" id="ARBA00004141"/>
    </source>
</evidence>
<evidence type="ECO:0000256" key="2">
    <source>
        <dbReference type="ARBA" id="ARBA00022692"/>
    </source>
</evidence>
<evidence type="ECO:0000256" key="4">
    <source>
        <dbReference type="ARBA" id="ARBA00023136"/>
    </source>
</evidence>
<dbReference type="GO" id="GO:0004930">
    <property type="term" value="F:G protein-coupled receptor activity"/>
    <property type="evidence" value="ECO:0007669"/>
    <property type="project" value="InterPro"/>
</dbReference>
<proteinExistence type="inferred from homology"/>
<evidence type="ECO:0000256" key="3">
    <source>
        <dbReference type="ARBA" id="ARBA00022989"/>
    </source>
</evidence>
<gene>
    <name evidence="6" type="primary">WBGene00276197</name>
</gene>
<dbReference type="GO" id="GO:0016020">
    <property type="term" value="C:membrane"/>
    <property type="evidence" value="ECO:0007669"/>
    <property type="project" value="UniProtKB-SubCell"/>
</dbReference>
<keyword evidence="7" id="KW-1185">Reference proteome</keyword>
<comment type="subcellular location">
    <subcellularLocation>
        <location evidence="1">Membrane</location>
        <topology evidence="1">Multi-pass membrane protein</topology>
    </subcellularLocation>
</comment>
<accession>A0A2A6CRC4</accession>
<reference evidence="6" key="2">
    <citation type="submission" date="2022-06" db="UniProtKB">
        <authorList>
            <consortium name="EnsemblMetazoa"/>
        </authorList>
    </citation>
    <scope>IDENTIFICATION</scope>
    <source>
        <strain evidence="6">PS312</strain>
    </source>
</reference>
<comment type="similarity">
    <text evidence="5">Belongs to the nematode receptor-like protein sra family.</text>
</comment>
<keyword evidence="4" id="KW-0472">Membrane</keyword>
<keyword evidence="3" id="KW-1133">Transmembrane helix</keyword>
<evidence type="ECO:0000256" key="5">
    <source>
        <dbReference type="ARBA" id="ARBA00037994"/>
    </source>
</evidence>
<name>A0A2A6CRC4_PRIPA</name>
<dbReference type="InterPro" id="IPR000344">
    <property type="entry name" value="7TM_GPCR_serpentine_rcpt_Sra"/>
</dbReference>
<dbReference type="InterPro" id="IPR051080">
    <property type="entry name" value="Nematode_rcpt-like_serp_alpha"/>
</dbReference>
<organism evidence="6 7">
    <name type="scientific">Pristionchus pacificus</name>
    <name type="common">Parasitic nematode worm</name>
    <dbReference type="NCBI Taxonomy" id="54126"/>
    <lineage>
        <taxon>Eukaryota</taxon>
        <taxon>Metazoa</taxon>
        <taxon>Ecdysozoa</taxon>
        <taxon>Nematoda</taxon>
        <taxon>Chromadorea</taxon>
        <taxon>Rhabditida</taxon>
        <taxon>Rhabditina</taxon>
        <taxon>Diplogasteromorpha</taxon>
        <taxon>Diplogasteroidea</taxon>
        <taxon>Neodiplogasteridae</taxon>
        <taxon>Pristionchus</taxon>
    </lineage>
</organism>
<keyword evidence="2" id="KW-0812">Transmembrane</keyword>
<dbReference type="AlphaFoldDB" id="A0A2A6CRC4"/>
<sequence>MATKCPLATEIYSSLAFHIVQWCILSSCFSSILVVIYSFFCFHRKHPFENSTKELITALYFYVIIYSSTQVFNQVSVHIYISSTLQSIFSYQGTLLFYRYSASIPCEAQVPRFVYAIVYGVLTYIPEPLDGYSAYCSSITKSSEAAVVLNIVVMFALDVCNVIVSFSLWRYNKYKLESRTSYHLEDTYRHRQNTTTTFNFLPIEFIHAVVYCSLFVIYVLGAKLKSEYTDGEYLFINVVTNIFPYYVLACPLILTVLIRRDRINRKKEVKGMIQGQNSKQYFEALAKQWKSDDTPMGTVRKSV</sequence>
<dbReference type="GO" id="GO:0004984">
    <property type="term" value="F:olfactory receptor activity"/>
    <property type="evidence" value="ECO:0000318"/>
    <property type="project" value="GO_Central"/>
</dbReference>
<dbReference type="GO" id="GO:0050907">
    <property type="term" value="P:detection of chemical stimulus involved in sensory perception"/>
    <property type="evidence" value="ECO:0000318"/>
    <property type="project" value="GO_Central"/>
</dbReference>
<dbReference type="PANTHER" id="PTHR31357:SF5">
    <property type="entry name" value="SERPENTINE RECEPTOR CLASS ALPHA-1-RELATED"/>
    <property type="match status" value="1"/>
</dbReference>
<evidence type="ECO:0000313" key="7">
    <source>
        <dbReference type="Proteomes" id="UP000005239"/>
    </source>
</evidence>
<accession>A0A8R1UQD6</accession>
<dbReference type="PROSITE" id="PS51257">
    <property type="entry name" value="PROKAR_LIPOPROTEIN"/>
    <property type="match status" value="1"/>
</dbReference>
<dbReference type="PANTHER" id="PTHR31357">
    <property type="entry name" value="SERPENTINE RECEPTOR CLASS ALPHA-10"/>
    <property type="match status" value="1"/>
</dbReference>